<dbReference type="Pfam" id="PF13460">
    <property type="entry name" value="NAD_binding_10"/>
    <property type="match status" value="1"/>
</dbReference>
<protein>
    <recommendedName>
        <fullName evidence="1">NAD(P)-binding domain-containing protein</fullName>
    </recommendedName>
</protein>
<dbReference type="InterPro" id="IPR016040">
    <property type="entry name" value="NAD(P)-bd_dom"/>
</dbReference>
<name>A0A381YHZ6_9ZZZZ</name>
<accession>A0A381YHZ6</accession>
<dbReference type="EMBL" id="UINC01018277">
    <property type="protein sequence ID" value="SVA76634.1"/>
    <property type="molecule type" value="Genomic_DNA"/>
</dbReference>
<dbReference type="SUPFAM" id="SSF51735">
    <property type="entry name" value="NAD(P)-binding Rossmann-fold domains"/>
    <property type="match status" value="1"/>
</dbReference>
<dbReference type="PANTHER" id="PTHR15020:SF45">
    <property type="entry name" value="NAD(P)-BINDING DOMAIN-CONTAINING PROTEIN"/>
    <property type="match status" value="1"/>
</dbReference>
<reference evidence="2" key="1">
    <citation type="submission" date="2018-05" db="EMBL/GenBank/DDBJ databases">
        <authorList>
            <person name="Lanie J.A."/>
            <person name="Ng W.-L."/>
            <person name="Kazmierczak K.M."/>
            <person name="Andrzejewski T.M."/>
            <person name="Davidsen T.M."/>
            <person name="Wayne K.J."/>
            <person name="Tettelin H."/>
            <person name="Glass J.I."/>
            <person name="Rusch D."/>
            <person name="Podicherti R."/>
            <person name="Tsui H.-C.T."/>
            <person name="Winkler M.E."/>
        </authorList>
    </citation>
    <scope>NUCLEOTIDE SEQUENCE</scope>
</reference>
<dbReference type="InterPro" id="IPR036291">
    <property type="entry name" value="NAD(P)-bd_dom_sf"/>
</dbReference>
<dbReference type="AlphaFoldDB" id="A0A381YHZ6"/>
<dbReference type="PANTHER" id="PTHR15020">
    <property type="entry name" value="FLAVIN REDUCTASE-RELATED"/>
    <property type="match status" value="1"/>
</dbReference>
<dbReference type="Gene3D" id="3.40.50.720">
    <property type="entry name" value="NAD(P)-binding Rossmann-like Domain"/>
    <property type="match status" value="1"/>
</dbReference>
<proteinExistence type="predicted"/>
<feature type="domain" description="NAD(P)-binding" evidence="1">
    <location>
        <begin position="8"/>
        <end position="194"/>
    </location>
</feature>
<gene>
    <name evidence="2" type="ORF">METZ01_LOCUS129488</name>
</gene>
<evidence type="ECO:0000259" key="1">
    <source>
        <dbReference type="Pfam" id="PF13460"/>
    </source>
</evidence>
<sequence>MTTVILFGATGKTGLALSKLIIKNDMELFAAVRTERDRKHLESLGANTFIADALHPHQVLESMRNVNERSIVISLVGGSSKGTGVRADYLGNKNIIEAAVTSGLKRFIFVTAIGSGESKHELPDVVKPFLGPIAAEKTKAENVLRETDLDFTIIRPGQLTNDRATGSGMLTEECILGIMTREDLALMIMKCIRDDGTITKIYSVLDPSMKVDLSWINNK</sequence>
<evidence type="ECO:0000313" key="2">
    <source>
        <dbReference type="EMBL" id="SVA76634.1"/>
    </source>
</evidence>
<organism evidence="2">
    <name type="scientific">marine metagenome</name>
    <dbReference type="NCBI Taxonomy" id="408172"/>
    <lineage>
        <taxon>unclassified sequences</taxon>
        <taxon>metagenomes</taxon>
        <taxon>ecological metagenomes</taxon>
    </lineage>
</organism>